<evidence type="ECO:0000313" key="2">
    <source>
        <dbReference type="EMBL" id="RLU18452.1"/>
    </source>
</evidence>
<dbReference type="OMA" id="GLLEWMI"/>
<reference evidence="2" key="3">
    <citation type="submission" date="2018-07" db="EMBL/GenBank/DDBJ databases">
        <authorList>
            <person name="Mckenzie S.K."/>
            <person name="Kronauer D.J.C."/>
        </authorList>
    </citation>
    <scope>NUCLEOTIDE SEQUENCE</scope>
    <source>
        <strain evidence="2">Clonal line C1</strain>
    </source>
</reference>
<gene>
    <name evidence="2" type="ORF">DMN91_008809</name>
    <name evidence="1" type="ORF">X777_08510</name>
</gene>
<evidence type="ECO:0000313" key="4">
    <source>
        <dbReference type="Proteomes" id="UP000279307"/>
    </source>
</evidence>
<name>A0A026W9S1_OOCBI</name>
<dbReference type="EMBL" id="QOIP01000009">
    <property type="protein sequence ID" value="RLU18452.1"/>
    <property type="molecule type" value="Genomic_DNA"/>
</dbReference>
<dbReference type="OrthoDB" id="6375980at2759"/>
<reference evidence="2 4" key="2">
    <citation type="journal article" date="2018" name="Genome Res.">
        <title>The genomic architecture and molecular evolution of ant odorant receptors.</title>
        <authorList>
            <person name="McKenzie S.K."/>
            <person name="Kronauer D.J.C."/>
        </authorList>
    </citation>
    <scope>NUCLEOTIDE SEQUENCE [LARGE SCALE GENOMIC DNA]</scope>
    <source>
        <strain evidence="2">Clonal line C1</strain>
    </source>
</reference>
<dbReference type="Proteomes" id="UP000053097">
    <property type="component" value="Unassembled WGS sequence"/>
</dbReference>
<dbReference type="EMBL" id="KK107320">
    <property type="protein sequence ID" value="EZA52795.1"/>
    <property type="molecule type" value="Genomic_DNA"/>
</dbReference>
<evidence type="ECO:0000313" key="3">
    <source>
        <dbReference type="Proteomes" id="UP000053097"/>
    </source>
</evidence>
<organism evidence="1 3">
    <name type="scientific">Ooceraea biroi</name>
    <name type="common">Clonal raider ant</name>
    <name type="synonym">Cerapachys biroi</name>
    <dbReference type="NCBI Taxonomy" id="2015173"/>
    <lineage>
        <taxon>Eukaryota</taxon>
        <taxon>Metazoa</taxon>
        <taxon>Ecdysozoa</taxon>
        <taxon>Arthropoda</taxon>
        <taxon>Hexapoda</taxon>
        <taxon>Insecta</taxon>
        <taxon>Pterygota</taxon>
        <taxon>Neoptera</taxon>
        <taxon>Endopterygota</taxon>
        <taxon>Hymenoptera</taxon>
        <taxon>Apocrita</taxon>
        <taxon>Aculeata</taxon>
        <taxon>Formicoidea</taxon>
        <taxon>Formicidae</taxon>
        <taxon>Dorylinae</taxon>
        <taxon>Ooceraea</taxon>
    </lineage>
</organism>
<protein>
    <submittedName>
        <fullName evidence="1">Uncharacterized protein</fullName>
    </submittedName>
</protein>
<keyword evidence="3" id="KW-1185">Reference proteome</keyword>
<evidence type="ECO:0000313" key="1">
    <source>
        <dbReference type="EMBL" id="EZA52795.1"/>
    </source>
</evidence>
<accession>A0A026W9S1</accession>
<dbReference type="Proteomes" id="UP000279307">
    <property type="component" value="Chromosome 9"/>
</dbReference>
<proteinExistence type="predicted"/>
<reference evidence="1 3" key="1">
    <citation type="journal article" date="2014" name="Curr. Biol.">
        <title>The genome of the clonal raider ant Cerapachys biroi.</title>
        <authorList>
            <person name="Oxley P.R."/>
            <person name="Ji L."/>
            <person name="Fetter-Pruneda I."/>
            <person name="McKenzie S.K."/>
            <person name="Li C."/>
            <person name="Hu H."/>
            <person name="Zhang G."/>
            <person name="Kronauer D.J."/>
        </authorList>
    </citation>
    <scope>NUCLEOTIDE SEQUENCE [LARGE SCALE GENOMIC DNA]</scope>
</reference>
<dbReference type="AlphaFoldDB" id="A0A026W9S1"/>
<sequence length="195" mass="22506">MNDGNIDENILSLYNAQKWKEIVTLSSTIDSLRTCRLSWVLPDISDLSWINNIVREYNVHGIASIGCGCGLLEWLLQKHSGLDVMGIELDGSWWNSKYSPPRFLKNIIFVENKPMNFQVPKRYAMLFCYFNNSAAFCDYVKNYKGNLILVIGPAQGDNCTTDPLPFDTKFEKYNWKLIKERKLVHSNNYITAYSK</sequence>